<feature type="domain" description="Peptidase A1" evidence="12">
    <location>
        <begin position="94"/>
        <end position="459"/>
    </location>
</feature>
<organism evidence="13 14">
    <name type="scientific">Chondrus crispus</name>
    <name type="common">Carrageen Irish moss</name>
    <name type="synonym">Polymorpha crispa</name>
    <dbReference type="NCBI Taxonomy" id="2769"/>
    <lineage>
        <taxon>Eukaryota</taxon>
        <taxon>Rhodophyta</taxon>
        <taxon>Florideophyceae</taxon>
        <taxon>Rhodymeniophycidae</taxon>
        <taxon>Gigartinales</taxon>
        <taxon>Gigartinaceae</taxon>
        <taxon>Chondrus</taxon>
    </lineage>
</organism>
<feature type="active site" evidence="7">
    <location>
        <position position="330"/>
    </location>
</feature>
<feature type="transmembrane region" description="Helical" evidence="10">
    <location>
        <begin position="525"/>
        <end position="550"/>
    </location>
</feature>
<accession>R7QE03</accession>
<dbReference type="PhylomeDB" id="R7QE03"/>
<dbReference type="PRINTS" id="PR00792">
    <property type="entry name" value="PEPSIN"/>
</dbReference>
<evidence type="ECO:0000256" key="1">
    <source>
        <dbReference type="ARBA" id="ARBA00007447"/>
    </source>
</evidence>
<feature type="chain" id="PRO_5004442702" description="Peptidase A1 domain-containing protein" evidence="11">
    <location>
        <begin position="25"/>
        <end position="601"/>
    </location>
</feature>
<dbReference type="KEGG" id="ccp:CHC_T00004793001"/>
<dbReference type="InterPro" id="IPR001461">
    <property type="entry name" value="Aspartic_peptidase_A1"/>
</dbReference>
<dbReference type="Gene3D" id="2.40.70.10">
    <property type="entry name" value="Acid Proteases"/>
    <property type="match status" value="2"/>
</dbReference>
<keyword evidence="5" id="KW-0378">Hydrolase</keyword>
<evidence type="ECO:0000256" key="3">
    <source>
        <dbReference type="ARBA" id="ARBA00022729"/>
    </source>
</evidence>
<keyword evidence="8" id="KW-1015">Disulfide bond</keyword>
<evidence type="ECO:0000313" key="13">
    <source>
        <dbReference type="EMBL" id="CDF36747.1"/>
    </source>
</evidence>
<dbReference type="PROSITE" id="PS51767">
    <property type="entry name" value="PEPTIDASE_A1"/>
    <property type="match status" value="1"/>
</dbReference>
<evidence type="ECO:0000256" key="5">
    <source>
        <dbReference type="ARBA" id="ARBA00022801"/>
    </source>
</evidence>
<name>R7QE03_CHOCR</name>
<feature type="disulfide bond" evidence="8">
    <location>
        <begin position="123"/>
        <end position="148"/>
    </location>
</feature>
<protein>
    <recommendedName>
        <fullName evidence="12">Peptidase A1 domain-containing protein</fullName>
    </recommendedName>
</protein>
<dbReference type="InterPro" id="IPR021109">
    <property type="entry name" value="Peptidase_aspartic_dom_sf"/>
</dbReference>
<dbReference type="PANTHER" id="PTHR47965">
    <property type="entry name" value="ASPARTYL PROTEASE-RELATED"/>
    <property type="match status" value="1"/>
</dbReference>
<dbReference type="OrthoDB" id="2747330at2759"/>
<dbReference type="InterPro" id="IPR033121">
    <property type="entry name" value="PEPTIDASE_A1"/>
</dbReference>
<dbReference type="AlphaFoldDB" id="R7QE03"/>
<dbReference type="CDD" id="cd05471">
    <property type="entry name" value="pepsin_like"/>
    <property type="match status" value="1"/>
</dbReference>
<feature type="active site" evidence="7">
    <location>
        <position position="110"/>
    </location>
</feature>
<feature type="signal peptide" evidence="11">
    <location>
        <begin position="1"/>
        <end position="24"/>
    </location>
</feature>
<comment type="similarity">
    <text evidence="1">Belongs to the peptidase A1 family.</text>
</comment>
<dbReference type="Proteomes" id="UP000012073">
    <property type="component" value="Unassembled WGS sequence"/>
</dbReference>
<keyword evidence="4" id="KW-0064">Aspartyl protease</keyword>
<keyword evidence="14" id="KW-1185">Reference proteome</keyword>
<proteinExistence type="inferred from homology"/>
<keyword evidence="10" id="KW-1133">Transmembrane helix</keyword>
<evidence type="ECO:0000256" key="9">
    <source>
        <dbReference type="SAM" id="MobiDB-lite"/>
    </source>
</evidence>
<dbReference type="InterPro" id="IPR034164">
    <property type="entry name" value="Pepsin-like_dom"/>
</dbReference>
<gene>
    <name evidence="13" type="ORF">CHC_T00004793001</name>
</gene>
<dbReference type="GO" id="GO:0006508">
    <property type="term" value="P:proteolysis"/>
    <property type="evidence" value="ECO:0007669"/>
    <property type="project" value="UniProtKB-KW"/>
</dbReference>
<keyword evidence="3 11" id="KW-0732">Signal</keyword>
<dbReference type="SUPFAM" id="SSF50630">
    <property type="entry name" value="Acid proteases"/>
    <property type="match status" value="1"/>
</dbReference>
<dbReference type="OMA" id="GHARWIS"/>
<evidence type="ECO:0000256" key="8">
    <source>
        <dbReference type="PIRSR" id="PIRSR601461-2"/>
    </source>
</evidence>
<evidence type="ECO:0000256" key="10">
    <source>
        <dbReference type="SAM" id="Phobius"/>
    </source>
</evidence>
<evidence type="ECO:0000256" key="6">
    <source>
        <dbReference type="ARBA" id="ARBA00023145"/>
    </source>
</evidence>
<evidence type="ECO:0000256" key="4">
    <source>
        <dbReference type="ARBA" id="ARBA00022750"/>
    </source>
</evidence>
<evidence type="ECO:0000256" key="11">
    <source>
        <dbReference type="SAM" id="SignalP"/>
    </source>
</evidence>
<evidence type="ECO:0000256" key="2">
    <source>
        <dbReference type="ARBA" id="ARBA00022670"/>
    </source>
</evidence>
<dbReference type="PANTHER" id="PTHR47965:SF12">
    <property type="entry name" value="ASPARTIC PROTEINASE 3-RELATED"/>
    <property type="match status" value="1"/>
</dbReference>
<dbReference type="EMBL" id="HG001800">
    <property type="protein sequence ID" value="CDF36747.1"/>
    <property type="molecule type" value="Genomic_DNA"/>
</dbReference>
<keyword evidence="10" id="KW-0472">Membrane</keyword>
<evidence type="ECO:0000256" key="7">
    <source>
        <dbReference type="PIRSR" id="PIRSR601461-1"/>
    </source>
</evidence>
<dbReference type="RefSeq" id="XP_005716566.1">
    <property type="nucleotide sequence ID" value="XM_005716509.1"/>
</dbReference>
<feature type="region of interest" description="Disordered" evidence="9">
    <location>
        <begin position="557"/>
        <end position="601"/>
    </location>
</feature>
<keyword evidence="6" id="KW-0865">Zymogen</keyword>
<dbReference type="GO" id="GO:0004190">
    <property type="term" value="F:aspartic-type endopeptidase activity"/>
    <property type="evidence" value="ECO:0007669"/>
    <property type="project" value="UniProtKB-KW"/>
</dbReference>
<dbReference type="Pfam" id="PF00026">
    <property type="entry name" value="Asp"/>
    <property type="match status" value="1"/>
</dbReference>
<dbReference type="GeneID" id="17324314"/>
<evidence type="ECO:0000259" key="12">
    <source>
        <dbReference type="PROSITE" id="PS51767"/>
    </source>
</evidence>
<keyword evidence="10" id="KW-0812">Transmembrane</keyword>
<keyword evidence="2" id="KW-0645">Protease</keyword>
<evidence type="ECO:0000313" key="14">
    <source>
        <dbReference type="Proteomes" id="UP000012073"/>
    </source>
</evidence>
<reference evidence="14" key="1">
    <citation type="journal article" date="2013" name="Proc. Natl. Acad. Sci. U.S.A.">
        <title>Genome structure and metabolic features in the red seaweed Chondrus crispus shed light on evolution of the Archaeplastida.</title>
        <authorList>
            <person name="Collen J."/>
            <person name="Porcel B."/>
            <person name="Carre W."/>
            <person name="Ball S.G."/>
            <person name="Chaparro C."/>
            <person name="Tonon T."/>
            <person name="Barbeyron T."/>
            <person name="Michel G."/>
            <person name="Noel B."/>
            <person name="Valentin K."/>
            <person name="Elias M."/>
            <person name="Artiguenave F."/>
            <person name="Arun A."/>
            <person name="Aury J.M."/>
            <person name="Barbosa-Neto J.F."/>
            <person name="Bothwell J.H."/>
            <person name="Bouget F.Y."/>
            <person name="Brillet L."/>
            <person name="Cabello-Hurtado F."/>
            <person name="Capella-Gutierrez S."/>
            <person name="Charrier B."/>
            <person name="Cladiere L."/>
            <person name="Cock J.M."/>
            <person name="Coelho S.M."/>
            <person name="Colleoni C."/>
            <person name="Czjzek M."/>
            <person name="Da Silva C."/>
            <person name="Delage L."/>
            <person name="Denoeud F."/>
            <person name="Deschamps P."/>
            <person name="Dittami S.M."/>
            <person name="Gabaldon T."/>
            <person name="Gachon C.M."/>
            <person name="Groisillier A."/>
            <person name="Herve C."/>
            <person name="Jabbari K."/>
            <person name="Katinka M."/>
            <person name="Kloareg B."/>
            <person name="Kowalczyk N."/>
            <person name="Labadie K."/>
            <person name="Leblanc C."/>
            <person name="Lopez P.J."/>
            <person name="McLachlan D.H."/>
            <person name="Meslet-Cladiere L."/>
            <person name="Moustafa A."/>
            <person name="Nehr Z."/>
            <person name="Nyvall Collen P."/>
            <person name="Panaud O."/>
            <person name="Partensky F."/>
            <person name="Poulain J."/>
            <person name="Rensing S.A."/>
            <person name="Rousvoal S."/>
            <person name="Samson G."/>
            <person name="Symeonidi A."/>
            <person name="Weissenbach J."/>
            <person name="Zambounis A."/>
            <person name="Wincker P."/>
            <person name="Boyen C."/>
        </authorList>
    </citation>
    <scope>NUCLEOTIDE SEQUENCE [LARGE SCALE GENOMIC DNA]</scope>
    <source>
        <strain evidence="14">cv. Stackhouse</strain>
    </source>
</reference>
<sequence>MTRRSAASSCVLLFLLIQFTLLNANPVVADLEWQHPRPSSPNSHQGFPKNVRLFTPDQTLASRFLSSRIWPPKSYSSRTVAVDLLGGITKVGEYYTRITIGGQHVRVQVDTGSSTLALPLAECDRCRPSDQRYNQRLSHSGHARWISCVNDLCASDTCASRKCTVCSSRDACCSEENPQACGFLLRYGDGSLARGGLMVDLMAWGNGSIAAPVIFGGILHDSVDFERPIVDGILGMAYEALACNPTCVEPPFQQMVKAGVVDDSFSICITGQGGKLVLGAFDEAMAKGKLTYVPLALSDPPTFYTMNVSNHITVGERQIAVPNLRSGILDSGTTLVVVSKTAFLMLLEHLMKFHCDVPGICGTEKPWFMPAACVKMDPDLIAKLPSFTFHLGENGEFDLVLRPEDYMLHMDNPAQRGYRCVGIMAMESMQAGTDIIFGNTVMQRYVSLYDRKNKRLGFAEAAEGCGGGSSCNSYTQCAECALSPGCSYNFQTQTCREKRGIAGLVPYPDCSGSRCFCRLGRQAGLAFGTVDGFIGSLLIIAVGVFIIFLYSRRGSPDVGEVGRGGDHEPIYPVDDDDEEDGANTITGGNGARKKYLPVPSE</sequence>
<dbReference type="Gramene" id="CDF36747">
    <property type="protein sequence ID" value="CDF36747"/>
    <property type="gene ID" value="CHC_T00004793001"/>
</dbReference>